<feature type="domain" description="HTH cro/C1-type" evidence="2">
    <location>
        <begin position="20"/>
        <end position="64"/>
    </location>
</feature>
<dbReference type="EMBL" id="CYZE01000016">
    <property type="protein sequence ID" value="CUP04311.1"/>
    <property type="molecule type" value="Genomic_DNA"/>
</dbReference>
<dbReference type="InterPro" id="IPR001387">
    <property type="entry name" value="Cro/C1-type_HTH"/>
</dbReference>
<dbReference type="SUPFAM" id="SSF47413">
    <property type="entry name" value="lambda repressor-like DNA-binding domains"/>
    <property type="match status" value="1"/>
</dbReference>
<reference evidence="3 4" key="1">
    <citation type="submission" date="2015-09" db="EMBL/GenBank/DDBJ databases">
        <authorList>
            <consortium name="Pathogen Informatics"/>
        </authorList>
    </citation>
    <scope>NUCLEOTIDE SEQUENCE [LARGE SCALE GENOMIC DNA]</scope>
    <source>
        <strain evidence="3 4">2789STDY5608850</strain>
    </source>
</reference>
<evidence type="ECO:0000313" key="3">
    <source>
        <dbReference type="EMBL" id="CUP04311.1"/>
    </source>
</evidence>
<dbReference type="InterPro" id="IPR010982">
    <property type="entry name" value="Lambda_DNA-bd_dom_sf"/>
</dbReference>
<gene>
    <name evidence="3" type="ORF">ERS852407_04798</name>
</gene>
<proteinExistence type="predicted"/>
<dbReference type="RefSeq" id="WP_081034351.1">
    <property type="nucleotide sequence ID" value="NZ_CABIXC010000016.1"/>
</dbReference>
<evidence type="ECO:0000313" key="4">
    <source>
        <dbReference type="Proteomes" id="UP000095651"/>
    </source>
</evidence>
<keyword evidence="1" id="KW-0238">DNA-binding</keyword>
<dbReference type="PROSITE" id="PS50943">
    <property type="entry name" value="HTH_CROC1"/>
    <property type="match status" value="1"/>
</dbReference>
<evidence type="ECO:0000259" key="2">
    <source>
        <dbReference type="PROSITE" id="PS50943"/>
    </source>
</evidence>
<organism evidence="3 4">
    <name type="scientific">Hungatella hathewayi</name>
    <dbReference type="NCBI Taxonomy" id="154046"/>
    <lineage>
        <taxon>Bacteria</taxon>
        <taxon>Bacillati</taxon>
        <taxon>Bacillota</taxon>
        <taxon>Clostridia</taxon>
        <taxon>Lachnospirales</taxon>
        <taxon>Lachnospiraceae</taxon>
        <taxon>Hungatella</taxon>
    </lineage>
</organism>
<dbReference type="GO" id="GO:0003677">
    <property type="term" value="F:DNA binding"/>
    <property type="evidence" value="ECO:0007669"/>
    <property type="project" value="UniProtKB-KW"/>
</dbReference>
<dbReference type="AlphaFoldDB" id="A0A174K0C1"/>
<dbReference type="PANTHER" id="PTHR46558:SF4">
    <property type="entry name" value="DNA-BIDING PHAGE PROTEIN"/>
    <property type="match status" value="1"/>
</dbReference>
<dbReference type="Gene3D" id="1.10.260.40">
    <property type="entry name" value="lambda repressor-like DNA-binding domains"/>
    <property type="match status" value="1"/>
</dbReference>
<dbReference type="Pfam" id="PF01381">
    <property type="entry name" value="HTH_3"/>
    <property type="match status" value="1"/>
</dbReference>
<protein>
    <submittedName>
        <fullName evidence="3">Putative transcriptional regulator</fullName>
    </submittedName>
</protein>
<name>A0A174K0C1_9FIRM</name>
<dbReference type="CDD" id="cd00093">
    <property type="entry name" value="HTH_XRE"/>
    <property type="match status" value="1"/>
</dbReference>
<dbReference type="Proteomes" id="UP000095651">
    <property type="component" value="Unassembled WGS sequence"/>
</dbReference>
<evidence type="ECO:0000256" key="1">
    <source>
        <dbReference type="ARBA" id="ARBA00023125"/>
    </source>
</evidence>
<dbReference type="PANTHER" id="PTHR46558">
    <property type="entry name" value="TRACRIPTIONAL REGULATORY PROTEIN-RELATED-RELATED"/>
    <property type="match status" value="1"/>
</dbReference>
<sequence>MELDVMAMAEKLVILRGKRTQEEVANALNISKSALAMYEAGKRVPRDPTKARIAKYYKKSVPYIFFNEKEHETCL</sequence>
<accession>A0A174K0C1</accession>
<dbReference type="SMART" id="SM00530">
    <property type="entry name" value="HTH_XRE"/>
    <property type="match status" value="1"/>
</dbReference>